<dbReference type="PANTHER" id="PTHR33305">
    <property type="entry name" value="ETHYLENE INSENSITIVE 3-LIKE 2 PROTEIN"/>
    <property type="match status" value="1"/>
</dbReference>
<dbReference type="GO" id="GO:0003700">
    <property type="term" value="F:DNA-binding transcription factor activity"/>
    <property type="evidence" value="ECO:0007669"/>
    <property type="project" value="InterPro"/>
</dbReference>
<dbReference type="GO" id="GO:0003677">
    <property type="term" value="F:DNA binding"/>
    <property type="evidence" value="ECO:0007669"/>
    <property type="project" value="TreeGrafter"/>
</dbReference>
<keyword evidence="4" id="KW-0539">Nucleus</keyword>
<comment type="similarity">
    <text evidence="2">Belongs to the EIN3 family.</text>
</comment>
<dbReference type="Gene3D" id="1.10.3180.10">
    <property type="entry name" value="DNA-binding domain of EIN3-like"/>
    <property type="match status" value="2"/>
</dbReference>
<dbReference type="GO" id="GO:0005634">
    <property type="term" value="C:nucleus"/>
    <property type="evidence" value="ECO:0007669"/>
    <property type="project" value="UniProtKB-SubCell"/>
</dbReference>
<dbReference type="PANTHER" id="PTHR33305:SF29">
    <property type="entry name" value="ETHYLENE INSENSITIVE 3-LIKE 5 PROTEIN"/>
    <property type="match status" value="1"/>
</dbReference>
<dbReference type="InterPro" id="IPR047091">
    <property type="entry name" value="EIN3-like_DNA-bd"/>
</dbReference>
<evidence type="ECO:0000313" key="7">
    <source>
        <dbReference type="Proteomes" id="UP000596661"/>
    </source>
</evidence>
<dbReference type="Proteomes" id="UP000596661">
    <property type="component" value="Chromosome 4"/>
</dbReference>
<evidence type="ECO:0000313" key="6">
    <source>
        <dbReference type="EnsemblPlants" id="cds.evm.model.04.1216"/>
    </source>
</evidence>
<dbReference type="EnsemblPlants" id="evm.model.04.1216">
    <property type="protein sequence ID" value="cds.evm.model.04.1216"/>
    <property type="gene ID" value="evm.TU.04.1216"/>
</dbReference>
<evidence type="ECO:0000256" key="2">
    <source>
        <dbReference type="ARBA" id="ARBA00009416"/>
    </source>
</evidence>
<dbReference type="GO" id="GO:0009873">
    <property type="term" value="P:ethylene-activated signaling pathway"/>
    <property type="evidence" value="ECO:0007669"/>
    <property type="project" value="UniProtKB-KW"/>
</dbReference>
<protein>
    <recommendedName>
        <fullName evidence="5">Ethylene insensitive 3-like DNA-binding domain-containing protein</fullName>
    </recommendedName>
</protein>
<dbReference type="InterPro" id="IPR006957">
    <property type="entry name" value="EIN3"/>
</dbReference>
<reference evidence="6" key="1">
    <citation type="submission" date="2018-11" db="EMBL/GenBank/DDBJ databases">
        <authorList>
            <person name="Grassa J C."/>
        </authorList>
    </citation>
    <scope>NUCLEOTIDE SEQUENCE [LARGE SCALE GENOMIC DNA]</scope>
</reference>
<dbReference type="InterPro" id="IPR023278">
    <property type="entry name" value="Ethylene_insens-like_DNA-bd"/>
</dbReference>
<keyword evidence="7" id="KW-1185">Reference proteome</keyword>
<name>A0A803PC72_CANSA</name>
<evidence type="ECO:0000256" key="1">
    <source>
        <dbReference type="ARBA" id="ARBA00004123"/>
    </source>
</evidence>
<accession>A0A803PC72</accession>
<dbReference type="Pfam" id="PF04873">
    <property type="entry name" value="EIN3_DNA-bd"/>
    <property type="match status" value="1"/>
</dbReference>
<reference evidence="6" key="2">
    <citation type="submission" date="2021-03" db="UniProtKB">
        <authorList>
            <consortium name="EnsemblPlants"/>
        </authorList>
    </citation>
    <scope>IDENTIFICATION</scope>
</reference>
<evidence type="ECO:0000256" key="4">
    <source>
        <dbReference type="ARBA" id="ARBA00023242"/>
    </source>
</evidence>
<keyword evidence="3" id="KW-0936">Ethylene signaling pathway</keyword>
<feature type="domain" description="Ethylene insensitive 3-like DNA-binding" evidence="5">
    <location>
        <begin position="1"/>
        <end position="214"/>
    </location>
</feature>
<proteinExistence type="inferred from homology"/>
<comment type="subcellular location">
    <subcellularLocation>
        <location evidence="1">Nucleus</location>
    </subcellularLocation>
</comment>
<evidence type="ECO:0000259" key="5">
    <source>
        <dbReference type="Pfam" id="PF04873"/>
    </source>
</evidence>
<sequence length="399" mass="44787">MARAQDVVLQSMFKIMEACNAKGFVYGIVPETGKPLTGSSDSLRSWWKETVNFDKAAPLAIVKSAQPPVIVEEAMSKMDANDNSSVDLLVNMHDTTLGSILSALMQHCVPPQRRFPIERGLAPPWWPSGSTIGRELWWGQGEGVVLPELLQHPPPYRKPHDLKKLCKVSVLASVLKHMAPNFNRVRRLVNQSKCLQGKMTSQDSAIWLKVVNLEEALSNERAKNRLKIISSEDDCDHDNNCISKKKRKCTLEKEASSNSTEPYASQINAPCHPQVSEKSLYFFGESSSSTHDKEINNIEALDLLEKSYFNTAQNLSLVDDSWMNMESSETNQQAVIDDSVSTEETTDFGHCGSCLDELNTYINQMDELEVPLPLMLDLIIPRNDDDEQHETSIWDMGFD</sequence>
<organism evidence="6 7">
    <name type="scientific">Cannabis sativa</name>
    <name type="common">Hemp</name>
    <name type="synonym">Marijuana</name>
    <dbReference type="NCBI Taxonomy" id="3483"/>
    <lineage>
        <taxon>Eukaryota</taxon>
        <taxon>Viridiplantae</taxon>
        <taxon>Streptophyta</taxon>
        <taxon>Embryophyta</taxon>
        <taxon>Tracheophyta</taxon>
        <taxon>Spermatophyta</taxon>
        <taxon>Magnoliopsida</taxon>
        <taxon>eudicotyledons</taxon>
        <taxon>Gunneridae</taxon>
        <taxon>Pentapetalae</taxon>
        <taxon>rosids</taxon>
        <taxon>fabids</taxon>
        <taxon>Rosales</taxon>
        <taxon>Cannabaceae</taxon>
        <taxon>Cannabis</taxon>
    </lineage>
</organism>
<dbReference type="EMBL" id="UZAU01000377">
    <property type="status" value="NOT_ANNOTATED_CDS"/>
    <property type="molecule type" value="Genomic_DNA"/>
</dbReference>
<evidence type="ECO:0000256" key="3">
    <source>
        <dbReference type="ARBA" id="ARBA00022745"/>
    </source>
</evidence>
<dbReference type="AlphaFoldDB" id="A0A803PC72"/>
<dbReference type="SUPFAM" id="SSF116768">
    <property type="entry name" value="DNA-binding domain of EIN3-like"/>
    <property type="match status" value="1"/>
</dbReference>
<dbReference type="Gramene" id="evm.model.04.1216">
    <property type="protein sequence ID" value="cds.evm.model.04.1216"/>
    <property type="gene ID" value="evm.TU.04.1216"/>
</dbReference>
<dbReference type="OMA" id="NANDRFE"/>